<evidence type="ECO:0000259" key="11">
    <source>
        <dbReference type="SMART" id="SM01038"/>
    </source>
</evidence>
<dbReference type="InterPro" id="IPR017853">
    <property type="entry name" value="GH"/>
</dbReference>
<dbReference type="InterPro" id="IPR023230">
    <property type="entry name" value="Glyco_hydro_2_CS"/>
</dbReference>
<dbReference type="SUPFAM" id="SSF49785">
    <property type="entry name" value="Galactose-binding domain-like"/>
    <property type="match status" value="1"/>
</dbReference>
<dbReference type="SUPFAM" id="SSF49303">
    <property type="entry name" value="beta-Galactosidase/glucuronidase domain"/>
    <property type="match status" value="2"/>
</dbReference>
<dbReference type="Pfam" id="PF02837">
    <property type="entry name" value="Glyco_hydro_2_N"/>
    <property type="match status" value="1"/>
</dbReference>
<dbReference type="InterPro" id="IPR014718">
    <property type="entry name" value="GH-type_carb-bd"/>
</dbReference>
<dbReference type="FunFam" id="3.20.20.80:FF:000018">
    <property type="entry name" value="Beta-galactosidase"/>
    <property type="match status" value="1"/>
</dbReference>
<dbReference type="SUPFAM" id="SSF51445">
    <property type="entry name" value="(Trans)glycosidases"/>
    <property type="match status" value="1"/>
</dbReference>
<comment type="similarity">
    <text evidence="3 10">Belongs to the glycosyl hydrolase 2 family.</text>
</comment>
<organism evidence="12 13">
    <name type="scientific">Reinekea marinisedimentorum</name>
    <dbReference type="NCBI Taxonomy" id="230495"/>
    <lineage>
        <taxon>Bacteria</taxon>
        <taxon>Pseudomonadati</taxon>
        <taxon>Pseudomonadota</taxon>
        <taxon>Gammaproteobacteria</taxon>
        <taxon>Oceanospirillales</taxon>
        <taxon>Saccharospirillaceae</taxon>
        <taxon>Reinekea</taxon>
    </lineage>
</organism>
<reference evidence="12 13" key="1">
    <citation type="submission" date="2019-03" db="EMBL/GenBank/DDBJ databases">
        <title>Genomic Encyclopedia of Archaeal and Bacterial Type Strains, Phase II (KMG-II): from individual species to whole genera.</title>
        <authorList>
            <person name="Goeker M."/>
        </authorList>
    </citation>
    <scope>NUCLEOTIDE SEQUENCE [LARGE SCALE GENOMIC DNA]</scope>
    <source>
        <strain evidence="12 13">DSM 15388</strain>
    </source>
</reference>
<protein>
    <recommendedName>
        <fullName evidence="5 10">Beta-galactosidase</fullName>
        <ecNumber evidence="4 10">3.2.1.23</ecNumber>
    </recommendedName>
    <alternativeName>
        <fullName evidence="9 10">Lactase</fullName>
    </alternativeName>
</protein>
<evidence type="ECO:0000256" key="9">
    <source>
        <dbReference type="ARBA" id="ARBA00032230"/>
    </source>
</evidence>
<dbReference type="InterPro" id="IPR004199">
    <property type="entry name" value="B-gal_small/dom_5"/>
</dbReference>
<dbReference type="AlphaFoldDB" id="A0A4R3IBM4"/>
<gene>
    <name evidence="12" type="ORF">BCF53_101214</name>
</gene>
<comment type="catalytic activity">
    <reaction evidence="1 10">
        <text>Hydrolysis of terminal non-reducing beta-D-galactose residues in beta-D-galactosides.</text>
        <dbReference type="EC" id="3.2.1.23"/>
    </reaction>
</comment>
<comment type="caution">
    <text evidence="12">The sequence shown here is derived from an EMBL/GenBank/DDBJ whole genome shotgun (WGS) entry which is preliminary data.</text>
</comment>
<dbReference type="InterPro" id="IPR036156">
    <property type="entry name" value="Beta-gal/glucu_dom_sf"/>
</dbReference>
<evidence type="ECO:0000256" key="4">
    <source>
        <dbReference type="ARBA" id="ARBA00012756"/>
    </source>
</evidence>
<evidence type="ECO:0000256" key="5">
    <source>
        <dbReference type="ARBA" id="ARBA00013303"/>
    </source>
</evidence>
<name>A0A4R3IBM4_9GAMM</name>
<dbReference type="RefSeq" id="WP_132698993.1">
    <property type="nucleotide sequence ID" value="NZ_SLZR01000001.1"/>
</dbReference>
<evidence type="ECO:0000256" key="8">
    <source>
        <dbReference type="ARBA" id="ARBA00023295"/>
    </source>
</evidence>
<dbReference type="GO" id="GO:0009341">
    <property type="term" value="C:beta-galactosidase complex"/>
    <property type="evidence" value="ECO:0007669"/>
    <property type="project" value="InterPro"/>
</dbReference>
<evidence type="ECO:0000256" key="6">
    <source>
        <dbReference type="ARBA" id="ARBA00022801"/>
    </source>
</evidence>
<dbReference type="InterPro" id="IPR006103">
    <property type="entry name" value="Glyco_hydro_2_cat"/>
</dbReference>
<dbReference type="InterPro" id="IPR013783">
    <property type="entry name" value="Ig-like_fold"/>
</dbReference>
<dbReference type="Gene3D" id="2.60.40.10">
    <property type="entry name" value="Immunoglobulins"/>
    <property type="match status" value="2"/>
</dbReference>
<dbReference type="InterPro" id="IPR006101">
    <property type="entry name" value="Glyco_hydro_2"/>
</dbReference>
<evidence type="ECO:0000256" key="10">
    <source>
        <dbReference type="RuleBase" id="RU361154"/>
    </source>
</evidence>
<keyword evidence="8 10" id="KW-0326">Glycosidase</keyword>
<dbReference type="InterPro" id="IPR011013">
    <property type="entry name" value="Gal_mutarotase_sf_dom"/>
</dbReference>
<evidence type="ECO:0000256" key="2">
    <source>
        <dbReference type="ARBA" id="ARBA00001959"/>
    </source>
</evidence>
<dbReference type="Gene3D" id="2.60.120.260">
    <property type="entry name" value="Galactose-binding domain-like"/>
    <property type="match status" value="1"/>
</dbReference>
<dbReference type="Pfam" id="PF02929">
    <property type="entry name" value="Bgal_small_N"/>
    <property type="match status" value="1"/>
</dbReference>
<evidence type="ECO:0000256" key="1">
    <source>
        <dbReference type="ARBA" id="ARBA00001412"/>
    </source>
</evidence>
<proteinExistence type="inferred from homology"/>
<dbReference type="NCBIfam" id="NF007074">
    <property type="entry name" value="PRK09525.1"/>
    <property type="match status" value="1"/>
</dbReference>
<dbReference type="InterPro" id="IPR050347">
    <property type="entry name" value="Bact_Beta-galactosidase"/>
</dbReference>
<dbReference type="PROSITE" id="PS00719">
    <property type="entry name" value="GLYCOSYL_HYDROL_F2_1"/>
    <property type="match status" value="1"/>
</dbReference>
<keyword evidence="7" id="KW-0915">Sodium</keyword>
<dbReference type="Pfam" id="PF02836">
    <property type="entry name" value="Glyco_hydro_2_C"/>
    <property type="match status" value="1"/>
</dbReference>
<dbReference type="GO" id="GO:0030246">
    <property type="term" value="F:carbohydrate binding"/>
    <property type="evidence" value="ECO:0007669"/>
    <property type="project" value="InterPro"/>
</dbReference>
<comment type="cofactor">
    <cofactor evidence="2">
        <name>Na(+)</name>
        <dbReference type="ChEBI" id="CHEBI:29101"/>
    </cofactor>
</comment>
<dbReference type="PROSITE" id="PS00608">
    <property type="entry name" value="GLYCOSYL_HYDROL_F2_2"/>
    <property type="match status" value="1"/>
</dbReference>
<dbReference type="InterPro" id="IPR023232">
    <property type="entry name" value="Glyco_hydro_2_AS"/>
</dbReference>
<dbReference type="GO" id="GO:0005990">
    <property type="term" value="P:lactose catabolic process"/>
    <property type="evidence" value="ECO:0007669"/>
    <property type="project" value="TreeGrafter"/>
</dbReference>
<dbReference type="OrthoDB" id="9758603at2"/>
<dbReference type="InterPro" id="IPR006104">
    <property type="entry name" value="Glyco_hydro_2_N"/>
</dbReference>
<evidence type="ECO:0000256" key="3">
    <source>
        <dbReference type="ARBA" id="ARBA00007401"/>
    </source>
</evidence>
<dbReference type="EC" id="3.2.1.23" evidence="4 10"/>
<feature type="domain" description="Beta galactosidase small chain/" evidence="11">
    <location>
        <begin position="747"/>
        <end position="1021"/>
    </location>
</feature>
<dbReference type="SMART" id="SM01038">
    <property type="entry name" value="Bgal_small_N"/>
    <property type="match status" value="1"/>
</dbReference>
<dbReference type="PANTHER" id="PTHR46323:SF2">
    <property type="entry name" value="BETA-GALACTOSIDASE"/>
    <property type="match status" value="1"/>
</dbReference>
<dbReference type="PANTHER" id="PTHR46323">
    <property type="entry name" value="BETA-GALACTOSIDASE"/>
    <property type="match status" value="1"/>
</dbReference>
<dbReference type="Gene3D" id="3.20.20.80">
    <property type="entry name" value="Glycosidases"/>
    <property type="match status" value="1"/>
</dbReference>
<keyword evidence="13" id="KW-1185">Reference proteome</keyword>
<dbReference type="Pfam" id="PF16353">
    <property type="entry name" value="LacZ_4"/>
    <property type="match status" value="1"/>
</dbReference>
<accession>A0A4R3IBM4</accession>
<dbReference type="Proteomes" id="UP000295793">
    <property type="component" value="Unassembled WGS sequence"/>
</dbReference>
<evidence type="ECO:0000313" key="12">
    <source>
        <dbReference type="EMBL" id="TCS43871.1"/>
    </source>
</evidence>
<dbReference type="InterPro" id="IPR006102">
    <property type="entry name" value="Ig-like_GH2"/>
</dbReference>
<dbReference type="Gene3D" id="2.70.98.10">
    <property type="match status" value="1"/>
</dbReference>
<dbReference type="SUPFAM" id="SSF74650">
    <property type="entry name" value="Galactose mutarotase-like"/>
    <property type="match status" value="1"/>
</dbReference>
<dbReference type="InterPro" id="IPR032312">
    <property type="entry name" value="LacZ_4"/>
</dbReference>
<dbReference type="GO" id="GO:0004565">
    <property type="term" value="F:beta-galactosidase activity"/>
    <property type="evidence" value="ECO:0007669"/>
    <property type="project" value="UniProtKB-EC"/>
</dbReference>
<dbReference type="Pfam" id="PF00703">
    <property type="entry name" value="Glyco_hydro_2"/>
    <property type="match status" value="1"/>
</dbReference>
<dbReference type="PRINTS" id="PR00132">
    <property type="entry name" value="GLHYDRLASE2"/>
</dbReference>
<dbReference type="InterPro" id="IPR008979">
    <property type="entry name" value="Galactose-bd-like_sf"/>
</dbReference>
<keyword evidence="6 10" id="KW-0378">Hydrolase</keyword>
<evidence type="ECO:0000256" key="7">
    <source>
        <dbReference type="ARBA" id="ARBA00023053"/>
    </source>
</evidence>
<dbReference type="EMBL" id="SLZR01000001">
    <property type="protein sequence ID" value="TCS43871.1"/>
    <property type="molecule type" value="Genomic_DNA"/>
</dbReference>
<evidence type="ECO:0000313" key="13">
    <source>
        <dbReference type="Proteomes" id="UP000295793"/>
    </source>
</evidence>
<sequence length="1021" mass="115466">MMPFSQLIPLRHWENPSVVQQNRLPAHAPLAGYSSASDALHGRSSNRRLLNGDWSFAFFDQPEQVPDAIVDNNFEFPDRIKVPANWQLQGFDRPIYTNVIYPFEVNPPFVPAENPTGVYRCHFQLSADDIAQQTRIIFDGASSMLYLYCNGQYVGLSKDSRLPAEFDLSPFVAEGENQITVIVLRWSDGSYLEDQDMWWLSGLFRDVSLLIKPQLAIADYSLQTQLDACYRDAVLAIDTRLSRLPESAVTVLAELYDGDALVASQQVSAGSETVDEHGGYPEIAQHRIAIENPKKWTDETPNLYQLVLSLLDEQGKVLDAERTQVGFRVVEIKQGQLCVNGQPLLIRGVNRHEHDPKTAHAIDKAGMEADIRLLKQFNFNAVRTAHYPNHPAFYELCDQYGLYVVDEANLETHGIWPCSRLSEDPQWMNAYMERMMRLVLRDRNHPSVIIWSLGNESGIGKNHHAMYQWAKQMDPTRPVQYEGGGSNTDATDIICPMYSRVDQDQPFPATPKWAIKKWVGMPGEDRPLILCEYAHAMGNSLGSFDKYWQAFRQYPRLQGGFIWDWVDQGLLRQDENGTDYYAYGGDYGDQPNDRQFCINGLIFPDRTPHPTAFEAKFCQQHIQFEQVTGAHLAVKVSSEFLFRTTDHEQLNWSVLEDGEVILSGAQALHLKPGETQQLMLAEQVPEAKAGKEYLLTLSVVTGAEQRWAEAGHLMAQAQFALAMKAALPITQQTASGSLSVERAEHIRVQAEHCSWVFDEATGDLIQWYKDGNAQLAAPPVDNFWRAPVDNDIGVSEATQMDPNSWVHRWQQAGLDNLKPQLIGFELVEMSSQVLVQVTRRYIGNGNAVIETHWQYRLFADGHWQLRVDVDPAKGLPPLARVGIEMALPDGGQPISWYGRGPMENYPDRKTAALLGKYRAEVDELFTPYIFPTESGLRCDCRTLSLGDLTVEASNFAFSVSRYHQQHLASVRHTHELVADDCLYLRLDYGHMGVGGDDSWSPSVHPEFQLNQPGYHYLLNFL</sequence>